<sequence>MTRKVIFTDRLMRPIAHFSHATRIGDTVHVGATAGVFPDLRLAGESAGRIDVVAQTRKMFENLETALGLVGAKLSDVVRLKTYVAFPRDIGKYRAIYEQQFSAIRPAHTVIGSWDFPLPQAAIELDAVAVTGGNNEGPGADGLPPVAGCAIAGVLAGGFHYATALPVNTKAQAAASTCREQTVVALSNLRRMLAAAGLAPFEICNVHLTLHDIRDLADVQRELDGFFGENFPTLTVVGAPLEHPDFLVTIESVAMKGGGERLGTRSAPLLSGSPAPAIVAGDVLFLSGQIGISEGEGGDVDVEQQTNAAWGRLRDLIRAAGFGDDALIRTNNVLTDWRDYAGFNAGYGGNMREPYVPRATVLGCLRTPRARVQIEGLAHRRGAEATILQVPAPAVS</sequence>
<evidence type="ECO:0000256" key="1">
    <source>
        <dbReference type="ARBA" id="ARBA00010552"/>
    </source>
</evidence>
<evidence type="ECO:0000313" key="3">
    <source>
        <dbReference type="Proteomes" id="UP000676951"/>
    </source>
</evidence>
<dbReference type="Gene3D" id="3.30.1330.40">
    <property type="entry name" value="RutC-like"/>
    <property type="match status" value="3"/>
</dbReference>
<dbReference type="AlphaFoldDB" id="A0A975NVJ6"/>
<proteinExistence type="inferred from homology"/>
<comment type="similarity">
    <text evidence="1">Belongs to the RutC family.</text>
</comment>
<protein>
    <recommendedName>
        <fullName evidence="4">RidA family protein</fullName>
    </recommendedName>
</protein>
<dbReference type="InterPro" id="IPR006175">
    <property type="entry name" value="YjgF/YER057c/UK114"/>
</dbReference>
<dbReference type="EMBL" id="CP076136">
    <property type="protein sequence ID" value="QWG22178.1"/>
    <property type="molecule type" value="Genomic_DNA"/>
</dbReference>
<keyword evidence="3" id="KW-1185">Reference proteome</keyword>
<dbReference type="SUPFAM" id="SSF55298">
    <property type="entry name" value="YjgF-like"/>
    <property type="match status" value="3"/>
</dbReference>
<dbReference type="CDD" id="cd00448">
    <property type="entry name" value="YjgF_YER057c_UK114_family"/>
    <property type="match status" value="2"/>
</dbReference>
<evidence type="ECO:0008006" key="4">
    <source>
        <dbReference type="Google" id="ProtNLM"/>
    </source>
</evidence>
<gene>
    <name evidence="2" type="ORF">KMZ93_19660</name>
</gene>
<dbReference type="GO" id="GO:0019239">
    <property type="term" value="F:deaminase activity"/>
    <property type="evidence" value="ECO:0007669"/>
    <property type="project" value="TreeGrafter"/>
</dbReference>
<dbReference type="RefSeq" id="WP_215602947.1">
    <property type="nucleotide sequence ID" value="NZ_CP076136.1"/>
</dbReference>
<evidence type="ECO:0000313" key="2">
    <source>
        <dbReference type="EMBL" id="QWG22178.1"/>
    </source>
</evidence>
<dbReference type="Proteomes" id="UP000676951">
    <property type="component" value="Chromosome"/>
</dbReference>
<dbReference type="GO" id="GO:0005829">
    <property type="term" value="C:cytosol"/>
    <property type="evidence" value="ECO:0007669"/>
    <property type="project" value="TreeGrafter"/>
</dbReference>
<accession>A0A975NVJ6</accession>
<reference evidence="2 3" key="1">
    <citation type="submission" date="2021-06" db="EMBL/GenBank/DDBJ databases">
        <title>Bradyrhizobium sp. S2-11-4 Genome sequencing.</title>
        <authorList>
            <person name="Jin L."/>
        </authorList>
    </citation>
    <scope>NUCLEOTIDE SEQUENCE [LARGE SCALE GENOMIC DNA]</scope>
    <source>
        <strain evidence="2 3">S2-11-4</strain>
    </source>
</reference>
<name>A0A975NVJ6_9BRAD</name>
<dbReference type="PANTHER" id="PTHR11803:SF58">
    <property type="entry name" value="PROTEIN HMF1-RELATED"/>
    <property type="match status" value="1"/>
</dbReference>
<dbReference type="Pfam" id="PF01042">
    <property type="entry name" value="Ribonuc_L-PSP"/>
    <property type="match status" value="3"/>
</dbReference>
<organism evidence="2 3">
    <name type="scientific">Bradyrhizobium sediminis</name>
    <dbReference type="NCBI Taxonomy" id="2840469"/>
    <lineage>
        <taxon>Bacteria</taxon>
        <taxon>Pseudomonadati</taxon>
        <taxon>Pseudomonadota</taxon>
        <taxon>Alphaproteobacteria</taxon>
        <taxon>Hyphomicrobiales</taxon>
        <taxon>Nitrobacteraceae</taxon>
        <taxon>Bradyrhizobium</taxon>
    </lineage>
</organism>
<dbReference type="PANTHER" id="PTHR11803">
    <property type="entry name" value="2-IMINOBUTANOATE/2-IMINOPROPANOATE DEAMINASE RIDA"/>
    <property type="match status" value="1"/>
</dbReference>
<dbReference type="InterPro" id="IPR035959">
    <property type="entry name" value="RutC-like_sf"/>
</dbReference>